<dbReference type="AlphaFoldDB" id="A0A9P5PT35"/>
<evidence type="ECO:0000313" key="2">
    <source>
        <dbReference type="EMBL" id="KAF9071834.1"/>
    </source>
</evidence>
<proteinExistence type="predicted"/>
<feature type="transmembrane region" description="Helical" evidence="1">
    <location>
        <begin position="174"/>
        <end position="193"/>
    </location>
</feature>
<dbReference type="EMBL" id="JADNRY010000029">
    <property type="protein sequence ID" value="KAF9071834.1"/>
    <property type="molecule type" value="Genomic_DNA"/>
</dbReference>
<protein>
    <submittedName>
        <fullName evidence="2">Uncharacterized protein</fullName>
    </submittedName>
</protein>
<feature type="transmembrane region" description="Helical" evidence="1">
    <location>
        <begin position="15"/>
        <end position="44"/>
    </location>
</feature>
<keyword evidence="1" id="KW-0812">Transmembrane</keyword>
<evidence type="ECO:0000256" key="1">
    <source>
        <dbReference type="SAM" id="Phobius"/>
    </source>
</evidence>
<feature type="transmembrane region" description="Helical" evidence="1">
    <location>
        <begin position="219"/>
        <end position="240"/>
    </location>
</feature>
<keyword evidence="1" id="KW-0472">Membrane</keyword>
<accession>A0A9P5PT35</accession>
<gene>
    <name evidence="2" type="ORF">BDP27DRAFT_1418652</name>
</gene>
<dbReference type="OrthoDB" id="2744793at2759"/>
<feature type="transmembrane region" description="Helical" evidence="1">
    <location>
        <begin position="260"/>
        <end position="278"/>
    </location>
</feature>
<feature type="transmembrane region" description="Helical" evidence="1">
    <location>
        <begin position="112"/>
        <end position="129"/>
    </location>
</feature>
<keyword evidence="3" id="KW-1185">Reference proteome</keyword>
<sequence>MDPTEQQLIYAEAEMLLFGVVLLMVILIGYGAFLLGFIAAVRMLTIKGAWGRPQTILLSCLVASLVCFTWSVICNGGIYLSDDRYTLQTIGLAQAQAAGLKKTIIWQYMPDWPVTINLLLSDGIVAWRACSLFQQDRFQRLILAVLMIANIGINVADCIWADLQLHSRATTLDWLSSVLSLSVNMIATILFACKARKHHRYISGLHGSVARKGTCAENILNLLMESGAIFCVIQSINIIITFLDAYNMITSQWALEISEGIIVVAYACYPVTVITLAHRMQTNGVYYMNSKGGFDCPTAFHTIDVEIA</sequence>
<dbReference type="Proteomes" id="UP000772434">
    <property type="component" value="Unassembled WGS sequence"/>
</dbReference>
<keyword evidence="1" id="KW-1133">Transmembrane helix</keyword>
<reference evidence="2" key="1">
    <citation type="submission" date="2020-11" db="EMBL/GenBank/DDBJ databases">
        <authorList>
            <consortium name="DOE Joint Genome Institute"/>
            <person name="Ahrendt S."/>
            <person name="Riley R."/>
            <person name="Andreopoulos W."/>
            <person name="Labutti K."/>
            <person name="Pangilinan J."/>
            <person name="Ruiz-Duenas F.J."/>
            <person name="Barrasa J.M."/>
            <person name="Sanchez-Garcia M."/>
            <person name="Camarero S."/>
            <person name="Miyauchi S."/>
            <person name="Serrano A."/>
            <person name="Linde D."/>
            <person name="Babiker R."/>
            <person name="Drula E."/>
            <person name="Ayuso-Fernandez I."/>
            <person name="Pacheco R."/>
            <person name="Padilla G."/>
            <person name="Ferreira P."/>
            <person name="Barriuso J."/>
            <person name="Kellner H."/>
            <person name="Castanera R."/>
            <person name="Alfaro M."/>
            <person name="Ramirez L."/>
            <person name="Pisabarro A.G."/>
            <person name="Kuo A."/>
            <person name="Tritt A."/>
            <person name="Lipzen A."/>
            <person name="He G."/>
            <person name="Yan M."/>
            <person name="Ng V."/>
            <person name="Cullen D."/>
            <person name="Martin F."/>
            <person name="Rosso M.-N."/>
            <person name="Henrissat B."/>
            <person name="Hibbett D."/>
            <person name="Martinez A.T."/>
            <person name="Grigoriev I.V."/>
        </authorList>
    </citation>
    <scope>NUCLEOTIDE SEQUENCE</scope>
    <source>
        <strain evidence="2">AH 40177</strain>
    </source>
</reference>
<feature type="transmembrane region" description="Helical" evidence="1">
    <location>
        <begin position="141"/>
        <end position="162"/>
    </location>
</feature>
<evidence type="ECO:0000313" key="3">
    <source>
        <dbReference type="Proteomes" id="UP000772434"/>
    </source>
</evidence>
<comment type="caution">
    <text evidence="2">The sequence shown here is derived from an EMBL/GenBank/DDBJ whole genome shotgun (WGS) entry which is preliminary data.</text>
</comment>
<feature type="transmembrane region" description="Helical" evidence="1">
    <location>
        <begin position="56"/>
        <end position="80"/>
    </location>
</feature>
<organism evidence="2 3">
    <name type="scientific">Rhodocollybia butyracea</name>
    <dbReference type="NCBI Taxonomy" id="206335"/>
    <lineage>
        <taxon>Eukaryota</taxon>
        <taxon>Fungi</taxon>
        <taxon>Dikarya</taxon>
        <taxon>Basidiomycota</taxon>
        <taxon>Agaricomycotina</taxon>
        <taxon>Agaricomycetes</taxon>
        <taxon>Agaricomycetidae</taxon>
        <taxon>Agaricales</taxon>
        <taxon>Marasmiineae</taxon>
        <taxon>Omphalotaceae</taxon>
        <taxon>Rhodocollybia</taxon>
    </lineage>
</organism>
<name>A0A9P5PT35_9AGAR</name>